<sequence length="343" mass="37399">MSSGNDTKLPVAESPRPDHDSARSKRRKRPASTTPTLGRWILATITCIVLTAIVLILASGTELGNLTLNDLGKIDASWEVCSLVVWKMAEMELAWRMGFDARDMASFYAISHVPIFSLLSSFYAVRPTTMLLWYTSSVVCPSLPIIFMRSFSSVHNRSRALPGIVPNRSILQDRLTSIYTTLVPSAVFSLVLYISYRTWLPAYLVVHFEGIPSIAAVHAGPATLPTLFATFLLPGWLVRDFLFVSSTGAPADTKLQPSAGRQGEYLITTVYRRTWGVLSTKTKVLVKRTVLLAVAAAADSAIQIPVTVKGAGYEGAVGWGAVWSFAILIIGLTYGWIEGVEGV</sequence>
<dbReference type="EMBL" id="VIFY01000348">
    <property type="protein sequence ID" value="TQB67610.1"/>
    <property type="molecule type" value="Genomic_DNA"/>
</dbReference>
<protein>
    <submittedName>
        <fullName evidence="3">Uncharacterized protein</fullName>
    </submittedName>
</protein>
<feature type="transmembrane region" description="Helical" evidence="2">
    <location>
        <begin position="178"/>
        <end position="196"/>
    </location>
</feature>
<proteinExistence type="predicted"/>
<evidence type="ECO:0000313" key="4">
    <source>
        <dbReference type="Proteomes" id="UP000319663"/>
    </source>
</evidence>
<organism evidence="3 4">
    <name type="scientific">Monascus purpureus</name>
    <name type="common">Red mold</name>
    <name type="synonym">Monascus anka</name>
    <dbReference type="NCBI Taxonomy" id="5098"/>
    <lineage>
        <taxon>Eukaryota</taxon>
        <taxon>Fungi</taxon>
        <taxon>Dikarya</taxon>
        <taxon>Ascomycota</taxon>
        <taxon>Pezizomycotina</taxon>
        <taxon>Eurotiomycetes</taxon>
        <taxon>Eurotiomycetidae</taxon>
        <taxon>Eurotiales</taxon>
        <taxon>Aspergillaceae</taxon>
        <taxon>Monascus</taxon>
    </lineage>
</organism>
<evidence type="ECO:0000313" key="3">
    <source>
        <dbReference type="EMBL" id="TQB67610.1"/>
    </source>
</evidence>
<keyword evidence="2" id="KW-1133">Transmembrane helix</keyword>
<dbReference type="OrthoDB" id="5394254at2759"/>
<feature type="transmembrane region" description="Helical" evidence="2">
    <location>
        <begin position="105"/>
        <end position="125"/>
    </location>
</feature>
<reference evidence="3 4" key="1">
    <citation type="submission" date="2019-06" db="EMBL/GenBank/DDBJ databases">
        <title>Wine fermentation using esterase from Monascus purpureus.</title>
        <authorList>
            <person name="Geng C."/>
            <person name="Zhang Y."/>
        </authorList>
    </citation>
    <scope>NUCLEOTIDE SEQUENCE [LARGE SCALE GENOMIC DNA]</scope>
    <source>
        <strain evidence="3">HQ1</strain>
    </source>
</reference>
<keyword evidence="4" id="KW-1185">Reference proteome</keyword>
<feature type="transmembrane region" description="Helical" evidence="2">
    <location>
        <begin position="216"/>
        <end position="238"/>
    </location>
</feature>
<keyword evidence="2" id="KW-0812">Transmembrane</keyword>
<name>A0A507QKY9_MONPU</name>
<dbReference type="STRING" id="5098.A0A507QKY9"/>
<dbReference type="Proteomes" id="UP000319663">
    <property type="component" value="Unassembled WGS sequence"/>
</dbReference>
<feature type="transmembrane region" description="Helical" evidence="2">
    <location>
        <begin position="316"/>
        <end position="337"/>
    </location>
</feature>
<dbReference type="AlphaFoldDB" id="A0A507QKY9"/>
<feature type="region of interest" description="Disordered" evidence="1">
    <location>
        <begin position="1"/>
        <end position="32"/>
    </location>
</feature>
<evidence type="ECO:0000256" key="1">
    <source>
        <dbReference type="SAM" id="MobiDB-lite"/>
    </source>
</evidence>
<accession>A0A507QKY9</accession>
<evidence type="ECO:0000256" key="2">
    <source>
        <dbReference type="SAM" id="Phobius"/>
    </source>
</evidence>
<feature type="transmembrane region" description="Helical" evidence="2">
    <location>
        <begin position="37"/>
        <end position="58"/>
    </location>
</feature>
<keyword evidence="2" id="KW-0472">Membrane</keyword>
<comment type="caution">
    <text evidence="3">The sequence shown here is derived from an EMBL/GenBank/DDBJ whole genome shotgun (WGS) entry which is preliminary data.</text>
</comment>
<gene>
    <name evidence="3" type="ORF">MPDQ_005117</name>
</gene>